<keyword evidence="2 6" id="KW-1003">Cell membrane</keyword>
<accession>A0A1I1U5W0</accession>
<dbReference type="PANTHER" id="PTHR12677:SF59">
    <property type="entry name" value="GOLGI APPARATUS MEMBRANE PROTEIN TVP38-RELATED"/>
    <property type="match status" value="1"/>
</dbReference>
<evidence type="ECO:0000256" key="2">
    <source>
        <dbReference type="ARBA" id="ARBA00022475"/>
    </source>
</evidence>
<proteinExistence type="inferred from homology"/>
<dbReference type="SMART" id="SM00450">
    <property type="entry name" value="RHOD"/>
    <property type="match status" value="1"/>
</dbReference>
<keyword evidence="9" id="KW-1185">Reference proteome</keyword>
<evidence type="ECO:0000259" key="7">
    <source>
        <dbReference type="PROSITE" id="PS50206"/>
    </source>
</evidence>
<dbReference type="CDD" id="cd00158">
    <property type="entry name" value="RHOD"/>
    <property type="match status" value="1"/>
</dbReference>
<dbReference type="PROSITE" id="PS50206">
    <property type="entry name" value="RHODANESE_3"/>
    <property type="match status" value="1"/>
</dbReference>
<dbReference type="Pfam" id="PF09335">
    <property type="entry name" value="VTT_dom"/>
    <property type="match status" value="1"/>
</dbReference>
<organism evidence="8 9">
    <name type="scientific">Thiohalospira halophila DSM 15071</name>
    <dbReference type="NCBI Taxonomy" id="1123397"/>
    <lineage>
        <taxon>Bacteria</taxon>
        <taxon>Pseudomonadati</taxon>
        <taxon>Pseudomonadota</taxon>
        <taxon>Gammaproteobacteria</taxon>
        <taxon>Thiohalospirales</taxon>
        <taxon>Thiohalospiraceae</taxon>
        <taxon>Thiohalospira</taxon>
    </lineage>
</organism>
<feature type="transmembrane region" description="Helical" evidence="6">
    <location>
        <begin position="6"/>
        <end position="23"/>
    </location>
</feature>
<dbReference type="InterPro" id="IPR015414">
    <property type="entry name" value="TMEM64"/>
</dbReference>
<feature type="transmembrane region" description="Helical" evidence="6">
    <location>
        <begin position="35"/>
        <end position="60"/>
    </location>
</feature>
<dbReference type="SUPFAM" id="SSF52821">
    <property type="entry name" value="Rhodanese/Cell cycle control phosphatase"/>
    <property type="match status" value="1"/>
</dbReference>
<dbReference type="GO" id="GO:0005886">
    <property type="term" value="C:plasma membrane"/>
    <property type="evidence" value="ECO:0007669"/>
    <property type="project" value="UniProtKB-SubCell"/>
</dbReference>
<evidence type="ECO:0000256" key="4">
    <source>
        <dbReference type="ARBA" id="ARBA00022989"/>
    </source>
</evidence>
<evidence type="ECO:0000313" key="9">
    <source>
        <dbReference type="Proteomes" id="UP000198611"/>
    </source>
</evidence>
<feature type="transmembrane region" description="Helical" evidence="6">
    <location>
        <begin position="188"/>
        <end position="209"/>
    </location>
</feature>
<dbReference type="InterPro" id="IPR032816">
    <property type="entry name" value="VTT_dom"/>
</dbReference>
<evidence type="ECO:0000256" key="3">
    <source>
        <dbReference type="ARBA" id="ARBA00022692"/>
    </source>
</evidence>
<gene>
    <name evidence="8" type="ORF">SAMN05660831_02042</name>
</gene>
<dbReference type="STRING" id="1123397.SAMN05660831_02042"/>
<comment type="similarity">
    <text evidence="6">Belongs to the TVP38/TMEM64 family.</text>
</comment>
<dbReference type="PANTHER" id="PTHR12677">
    <property type="entry name" value="GOLGI APPARATUS MEMBRANE PROTEIN TVP38-RELATED"/>
    <property type="match status" value="1"/>
</dbReference>
<dbReference type="InterPro" id="IPR036873">
    <property type="entry name" value="Rhodanese-like_dom_sf"/>
</dbReference>
<feature type="transmembrane region" description="Helical" evidence="6">
    <location>
        <begin position="80"/>
        <end position="101"/>
    </location>
</feature>
<name>A0A1I1U5W0_9GAMM</name>
<evidence type="ECO:0000313" key="8">
    <source>
        <dbReference type="EMBL" id="SFD66212.1"/>
    </source>
</evidence>
<keyword evidence="4 6" id="KW-1133">Transmembrane helix</keyword>
<comment type="subcellular location">
    <subcellularLocation>
        <location evidence="1 6">Cell membrane</location>
        <topology evidence="1 6">Multi-pass membrane protein</topology>
    </subcellularLocation>
</comment>
<dbReference type="Pfam" id="PF00581">
    <property type="entry name" value="Rhodanese"/>
    <property type="match status" value="1"/>
</dbReference>
<dbReference type="Gene3D" id="3.40.250.10">
    <property type="entry name" value="Rhodanese-like domain"/>
    <property type="match status" value="1"/>
</dbReference>
<evidence type="ECO:0000256" key="1">
    <source>
        <dbReference type="ARBA" id="ARBA00004651"/>
    </source>
</evidence>
<dbReference type="RefSeq" id="WP_205407793.1">
    <property type="nucleotide sequence ID" value="NZ_FOMJ01000007.1"/>
</dbReference>
<dbReference type="AlphaFoldDB" id="A0A1I1U5W0"/>
<reference evidence="8 9" key="1">
    <citation type="submission" date="2016-10" db="EMBL/GenBank/DDBJ databases">
        <authorList>
            <person name="de Groot N.N."/>
        </authorList>
    </citation>
    <scope>NUCLEOTIDE SEQUENCE [LARGE SCALE GENOMIC DNA]</scope>
    <source>
        <strain evidence="8 9">HL3</strain>
    </source>
</reference>
<feature type="domain" description="Rhodanese" evidence="7">
    <location>
        <begin position="230"/>
        <end position="320"/>
    </location>
</feature>
<dbReference type="Proteomes" id="UP000198611">
    <property type="component" value="Unassembled WGS sequence"/>
</dbReference>
<keyword evidence="3 6" id="KW-0812">Transmembrane</keyword>
<dbReference type="InterPro" id="IPR001763">
    <property type="entry name" value="Rhodanese-like_dom"/>
</dbReference>
<dbReference type="EMBL" id="FOMJ01000007">
    <property type="protein sequence ID" value="SFD66212.1"/>
    <property type="molecule type" value="Genomic_DNA"/>
</dbReference>
<evidence type="ECO:0000256" key="6">
    <source>
        <dbReference type="RuleBase" id="RU366058"/>
    </source>
</evidence>
<protein>
    <recommendedName>
        <fullName evidence="6">TVP38/TMEM64 family membrane protein</fullName>
    </recommendedName>
</protein>
<feature type="transmembrane region" description="Helical" evidence="6">
    <location>
        <begin position="153"/>
        <end position="176"/>
    </location>
</feature>
<sequence>MSGRWLRILLVVVLAAGIAVVLLNRDRIDPAALEAWVAAAGWMGPALFILVYALGAVFFVPGSVMTLAGGALFGPVWGTLLNLAGATLGATLAFLVARYIASDWVARRAGGRLAKLIHGVEAEGWRFVAFTRLVPLFPFNLLNYALGLTRIPLVAYALTTAICMAPGALAYTYVGYAGRQAVAGGETVIQTALIALGLLAAVAFLPRLVQRMRGPSEWVDAAELARRLEGGEPPVVVDVRGPDEFEGELGHIDGALNLPLDELEGRLDEIPADRPLALVCKTDRRSLTAARQLRTRGFPEVAVVRGGMTAWRAGEGAPSGRG</sequence>
<keyword evidence="5 6" id="KW-0472">Membrane</keyword>
<evidence type="ECO:0000256" key="5">
    <source>
        <dbReference type="ARBA" id="ARBA00023136"/>
    </source>
</evidence>